<dbReference type="PANTHER" id="PTHR42695:SF5">
    <property type="entry name" value="GLUTAMINE AMIDOTRANSFERASE YLR126C-RELATED"/>
    <property type="match status" value="1"/>
</dbReference>
<reference evidence="2 3" key="1">
    <citation type="submission" date="2013-02" db="EMBL/GenBank/DDBJ databases">
        <title>Whole genome shotgun sequence of Gordonia paraffinivorans NBRC 108238.</title>
        <authorList>
            <person name="Isaki-Nakamura S."/>
            <person name="Hosoyama A."/>
            <person name="Tsuchikane K."/>
            <person name="Ando Y."/>
            <person name="Baba S."/>
            <person name="Ohji S."/>
            <person name="Hamada M."/>
            <person name="Tamura T."/>
            <person name="Yamazoe A."/>
            <person name="Yamazaki S."/>
            <person name="Fujita N."/>
        </authorList>
    </citation>
    <scope>NUCLEOTIDE SEQUENCE [LARGE SCALE GENOMIC DNA]</scope>
    <source>
        <strain evidence="2 3">NBRC 108238</strain>
    </source>
</reference>
<accession>A0ABQ0IL75</accession>
<proteinExistence type="predicted"/>
<dbReference type="InterPro" id="IPR044992">
    <property type="entry name" value="ChyE-like"/>
</dbReference>
<dbReference type="RefSeq" id="WP_006900357.1">
    <property type="nucleotide sequence ID" value="NZ_BAOQ01000018.1"/>
</dbReference>
<dbReference type="Proteomes" id="UP000035021">
    <property type="component" value="Unassembled WGS sequence"/>
</dbReference>
<organism evidence="2 3">
    <name type="scientific">Gordonia paraffinivorans NBRC 108238</name>
    <dbReference type="NCBI Taxonomy" id="1223543"/>
    <lineage>
        <taxon>Bacteria</taxon>
        <taxon>Bacillati</taxon>
        <taxon>Actinomycetota</taxon>
        <taxon>Actinomycetes</taxon>
        <taxon>Mycobacteriales</taxon>
        <taxon>Gordoniaceae</taxon>
        <taxon>Gordonia</taxon>
    </lineage>
</organism>
<sequence length="236" mass="25291">MIGRVLALVHGVRPEWREAVLGTLLPAFRNRAFSVEIRDVEDGPLADPAGFDVVCVTGSPDSAYDESLPWLRPELTYLEDAIARGVPILGVCFGSQILARALGGSVAPSARPEHGFTTVDTTRPDLVEAGPWMEYHHDTVSVSGVAEVVARNDAGVQAYVSGPHLGVQFHPEITPDVFRAWREGFTSPRSGIDDGKVDTKGIVADIENSSADAEARCDRLVERFLAHAGVRVPAAG</sequence>
<protein>
    <recommendedName>
        <fullName evidence="1">Glutamine amidotransferase domain-containing protein</fullName>
    </recommendedName>
</protein>
<keyword evidence="3" id="KW-1185">Reference proteome</keyword>
<dbReference type="Pfam" id="PF00117">
    <property type="entry name" value="GATase"/>
    <property type="match status" value="1"/>
</dbReference>
<dbReference type="CDD" id="cd01741">
    <property type="entry name" value="GATase1_1"/>
    <property type="match status" value="1"/>
</dbReference>
<comment type="caution">
    <text evidence="2">The sequence shown here is derived from an EMBL/GenBank/DDBJ whole genome shotgun (WGS) entry which is preliminary data.</text>
</comment>
<evidence type="ECO:0000313" key="2">
    <source>
        <dbReference type="EMBL" id="GAC84123.1"/>
    </source>
</evidence>
<dbReference type="EMBL" id="BAOQ01000018">
    <property type="protein sequence ID" value="GAC84123.1"/>
    <property type="molecule type" value="Genomic_DNA"/>
</dbReference>
<name>A0ABQ0IL75_9ACTN</name>
<dbReference type="PANTHER" id="PTHR42695">
    <property type="entry name" value="GLUTAMINE AMIDOTRANSFERASE YLR126C-RELATED"/>
    <property type="match status" value="1"/>
</dbReference>
<feature type="domain" description="Glutamine amidotransferase" evidence="1">
    <location>
        <begin position="24"/>
        <end position="176"/>
    </location>
</feature>
<dbReference type="InterPro" id="IPR017926">
    <property type="entry name" value="GATASE"/>
</dbReference>
<gene>
    <name evidence="2" type="ORF">GP2_018_00460</name>
</gene>
<evidence type="ECO:0000313" key="3">
    <source>
        <dbReference type="Proteomes" id="UP000035021"/>
    </source>
</evidence>
<dbReference type="PROSITE" id="PS51273">
    <property type="entry name" value="GATASE_TYPE_1"/>
    <property type="match status" value="1"/>
</dbReference>
<dbReference type="SUPFAM" id="SSF52317">
    <property type="entry name" value="Class I glutamine amidotransferase-like"/>
    <property type="match status" value="1"/>
</dbReference>
<dbReference type="InterPro" id="IPR029062">
    <property type="entry name" value="Class_I_gatase-like"/>
</dbReference>
<dbReference type="Gene3D" id="3.40.50.880">
    <property type="match status" value="1"/>
</dbReference>
<evidence type="ECO:0000259" key="1">
    <source>
        <dbReference type="Pfam" id="PF00117"/>
    </source>
</evidence>